<sequence>MMLFNRQFYRFLLNQNNKKIIHKLSSRSVNLLVPDLEDERQLRRVQTRENFDEVYSQLKLPFKLSHYPEISREFIRQRLDEHPQGYEPIELEKYSELWLREQDVDGQQTIRKDVEMILMYYNDVLRYSLFAPSTIPFDDMEKMLNEYQGHGSRLRYVNFIFIREFDSYRRLKEAEEKSRLKRLAEQEDYFEDIGCFDTKTNQLQYGHFRNSLFTKYFQMARHRQTIQSLRRAQSFGQPLIIDCGLERLMAHYEILSCVRQISRIYHLNRYSLNPFKLLFTEYDRNHNRTYESLEKNMHQFIDKPEFCFNLHQESYQQLLPNERFIYLSPDARKVMQEFDPDACYIIGALVSKTQKSTLTLDRANEQGLECLRLPIHQYVRLKPMVKRILSFRGTFEILLHLKHGATWEQALRRSIQPHKLID</sequence>
<keyword evidence="5" id="KW-0819">tRNA processing</keyword>
<dbReference type="GO" id="GO:0097745">
    <property type="term" value="P:mitochondrial tRNA 5'-end processing"/>
    <property type="evidence" value="ECO:0007669"/>
    <property type="project" value="TreeGrafter"/>
</dbReference>
<dbReference type="GO" id="GO:0032259">
    <property type="term" value="P:methylation"/>
    <property type="evidence" value="ECO:0007669"/>
    <property type="project" value="UniProtKB-KW"/>
</dbReference>
<dbReference type="InterPro" id="IPR028564">
    <property type="entry name" value="MT_TRM10-typ"/>
</dbReference>
<feature type="domain" description="SAM-dependent MTase TRM10-type" evidence="10">
    <location>
        <begin position="225"/>
        <end position="422"/>
    </location>
</feature>
<evidence type="ECO:0000256" key="7">
    <source>
        <dbReference type="ARBA" id="ARBA00023054"/>
    </source>
</evidence>
<dbReference type="OMA" id="IADMEIM"/>
<dbReference type="InterPro" id="IPR007356">
    <property type="entry name" value="tRNA_m1G_MeTrfase_euk"/>
</dbReference>
<evidence type="ECO:0000313" key="11">
    <source>
        <dbReference type="Proteomes" id="UP000515146"/>
    </source>
</evidence>
<comment type="subcellular location">
    <subcellularLocation>
        <location evidence="1">Mitochondrion</location>
    </subcellularLocation>
</comment>
<reference evidence="12" key="1">
    <citation type="submission" date="2025-08" db="UniProtKB">
        <authorList>
            <consortium name="RefSeq"/>
        </authorList>
    </citation>
    <scope>IDENTIFICATION</scope>
    <source>
        <strain evidence="12">Airmid</strain>
    </source>
</reference>
<dbReference type="PROSITE" id="PS51675">
    <property type="entry name" value="SAM_MT_TRM10"/>
    <property type="match status" value="1"/>
</dbReference>
<evidence type="ECO:0000256" key="9">
    <source>
        <dbReference type="ARBA" id="ARBA00029803"/>
    </source>
</evidence>
<dbReference type="PANTHER" id="PTHR13563:SF5">
    <property type="entry name" value="TRNA METHYLTRANSFERASE 10 HOMOLOG C"/>
    <property type="match status" value="1"/>
</dbReference>
<evidence type="ECO:0000256" key="1">
    <source>
        <dbReference type="ARBA" id="ARBA00004173"/>
    </source>
</evidence>
<keyword evidence="11" id="KW-1185">Reference proteome</keyword>
<keyword evidence="7" id="KW-0175">Coiled coil</keyword>
<protein>
    <recommendedName>
        <fullName evidence="9">RNA (guanine-9-)-methyltransferase domain-containing protein 1</fullName>
    </recommendedName>
</protein>
<dbReference type="GO" id="GO:0000049">
    <property type="term" value="F:tRNA binding"/>
    <property type="evidence" value="ECO:0007669"/>
    <property type="project" value="TreeGrafter"/>
</dbReference>
<dbReference type="Gene3D" id="3.40.1280.30">
    <property type="match status" value="1"/>
</dbReference>
<evidence type="ECO:0000259" key="10">
    <source>
        <dbReference type="PROSITE" id="PS51675"/>
    </source>
</evidence>
<accession>A0A6P6YA48</accession>
<proteinExistence type="predicted"/>
<keyword evidence="4" id="KW-0949">S-adenosyl-L-methionine</keyword>
<dbReference type="RefSeq" id="XP_027202338.1">
    <property type="nucleotide sequence ID" value="XM_027346537.1"/>
</dbReference>
<evidence type="ECO:0000256" key="5">
    <source>
        <dbReference type="ARBA" id="ARBA00022694"/>
    </source>
</evidence>
<name>A0A6P6YA48_DERPT</name>
<evidence type="ECO:0000256" key="4">
    <source>
        <dbReference type="ARBA" id="ARBA00022691"/>
    </source>
</evidence>
<evidence type="ECO:0000256" key="3">
    <source>
        <dbReference type="ARBA" id="ARBA00022679"/>
    </source>
</evidence>
<organism evidence="11 12">
    <name type="scientific">Dermatophagoides pteronyssinus</name>
    <name type="common">European house dust mite</name>
    <dbReference type="NCBI Taxonomy" id="6956"/>
    <lineage>
        <taxon>Eukaryota</taxon>
        <taxon>Metazoa</taxon>
        <taxon>Ecdysozoa</taxon>
        <taxon>Arthropoda</taxon>
        <taxon>Chelicerata</taxon>
        <taxon>Arachnida</taxon>
        <taxon>Acari</taxon>
        <taxon>Acariformes</taxon>
        <taxon>Sarcoptiformes</taxon>
        <taxon>Astigmata</taxon>
        <taxon>Psoroptidia</taxon>
        <taxon>Analgoidea</taxon>
        <taxon>Pyroglyphidae</taxon>
        <taxon>Dermatophagoidinae</taxon>
        <taxon>Dermatophagoides</taxon>
    </lineage>
</organism>
<dbReference type="OrthoDB" id="9976048at2759"/>
<keyword evidence="8" id="KW-0496">Mitochondrion</keyword>
<dbReference type="GO" id="GO:0005654">
    <property type="term" value="C:nucleoplasm"/>
    <property type="evidence" value="ECO:0007669"/>
    <property type="project" value="TreeGrafter"/>
</dbReference>
<dbReference type="CDD" id="cd18102">
    <property type="entry name" value="Trm10_MRRP1"/>
    <property type="match status" value="1"/>
</dbReference>
<dbReference type="InParanoid" id="A0A6P6YA48"/>
<gene>
    <name evidence="12" type="primary">LOC113796296</name>
</gene>
<keyword evidence="2" id="KW-0489">Methyltransferase</keyword>
<keyword evidence="6" id="KW-0809">Transit peptide</keyword>
<dbReference type="GO" id="GO:0070131">
    <property type="term" value="P:positive regulation of mitochondrial translation"/>
    <property type="evidence" value="ECO:0007669"/>
    <property type="project" value="TreeGrafter"/>
</dbReference>
<dbReference type="GO" id="GO:0008168">
    <property type="term" value="F:methyltransferase activity"/>
    <property type="evidence" value="ECO:0007669"/>
    <property type="project" value="UniProtKB-KW"/>
</dbReference>
<dbReference type="AlphaFoldDB" id="A0A6P6YA48"/>
<dbReference type="Proteomes" id="UP000515146">
    <property type="component" value="Unplaced"/>
</dbReference>
<keyword evidence="3" id="KW-0808">Transferase</keyword>
<dbReference type="PANTHER" id="PTHR13563">
    <property type="entry name" value="TRNA (GUANINE-9-) METHYLTRANSFERASE"/>
    <property type="match status" value="1"/>
</dbReference>
<evidence type="ECO:0000256" key="2">
    <source>
        <dbReference type="ARBA" id="ARBA00022603"/>
    </source>
</evidence>
<evidence type="ECO:0000313" key="12">
    <source>
        <dbReference type="RefSeq" id="XP_027202338.1"/>
    </source>
</evidence>
<evidence type="ECO:0000256" key="6">
    <source>
        <dbReference type="ARBA" id="ARBA00022946"/>
    </source>
</evidence>
<dbReference type="InterPro" id="IPR025812">
    <property type="entry name" value="Trm10_C_MTase_dom"/>
</dbReference>
<dbReference type="GO" id="GO:0005739">
    <property type="term" value="C:mitochondrion"/>
    <property type="evidence" value="ECO:0007669"/>
    <property type="project" value="UniProtKB-SubCell"/>
</dbReference>
<dbReference type="InterPro" id="IPR038459">
    <property type="entry name" value="MT_TRM10-typ_sf"/>
</dbReference>
<dbReference type="KEGG" id="dpte:113796296"/>
<evidence type="ECO:0000256" key="8">
    <source>
        <dbReference type="ARBA" id="ARBA00023128"/>
    </source>
</evidence>